<keyword evidence="5 8" id="KW-0812">Transmembrane</keyword>
<feature type="transmembrane region" description="Helical" evidence="8">
    <location>
        <begin position="396"/>
        <end position="417"/>
    </location>
</feature>
<comment type="subcellular location">
    <subcellularLocation>
        <location evidence="1">Cell membrane</location>
        <topology evidence="1">Multi-pass membrane protein</topology>
    </subcellularLocation>
</comment>
<dbReference type="EC" id="2.4.-.-" evidence="10"/>
<gene>
    <name evidence="10" type="ORF">NEA10_16305</name>
</gene>
<evidence type="ECO:0000313" key="11">
    <source>
        <dbReference type="Proteomes" id="UP001056708"/>
    </source>
</evidence>
<feature type="transmembrane region" description="Helical" evidence="8">
    <location>
        <begin position="12"/>
        <end position="30"/>
    </location>
</feature>
<keyword evidence="3 10" id="KW-0328">Glycosyltransferase</keyword>
<keyword evidence="11" id="KW-1185">Reference proteome</keyword>
<evidence type="ECO:0000256" key="8">
    <source>
        <dbReference type="SAM" id="Phobius"/>
    </source>
</evidence>
<dbReference type="PANTHER" id="PTHR33908">
    <property type="entry name" value="MANNOSYLTRANSFERASE YKCB-RELATED"/>
    <property type="match status" value="1"/>
</dbReference>
<sequence>MALNRLQPVSLSWLDPLILLGAIALFFLGLGDFPLYEPHEGHFAGVAREMMLRGDWLTPHLNGAPYLNKPPLLYWAIALSYSTFGINEFAARLPLALGGIWGVFMVWQWGRDLGSAATGRVAALMLASACGWFIFSHQLLIDLLLSSLLMTAYYCLWKLVLFPRNWLYGLGFWGLLGLIVLAKGPFMLVFPVIALLVMSLIYSPGRIWQGLTPSLGIPLFLLLIVPWAIAIERANPGFWQYFIANENLERLADRRYPPDYAVSQISALGYLGMTLVWALPWSLVLPQTLVHTWVSLQQSRQEQASGLMLLAMTALLPVLLFLPISSRLIYYSLPSLPPLILLTALWWTGGQARRGVAMAGGRTLAAVTLMAAGVAVVLARWQLLDQLEVDLGQMEFLAWPIALSFGIGALLAGGLLLRRQPLPGWLTLVLGMAIAYYFIIQGFSAFAEIRSSQPLISQAEAELPESTLWVFEGSRELGAAGAMSFYLNPDGERFPEFPTLDDGWVWGQGDRAYRIVYVLSDAGESRSLPIFPGPSPRYQISDAELQAFWQSDRPVVFVTDFLRDPNDPNDPLTRNLPDNAGDPLLVIGPRYLYGNPAAR</sequence>
<evidence type="ECO:0000256" key="1">
    <source>
        <dbReference type="ARBA" id="ARBA00004651"/>
    </source>
</evidence>
<dbReference type="Pfam" id="PF13231">
    <property type="entry name" value="PMT_2"/>
    <property type="match status" value="1"/>
</dbReference>
<feature type="transmembrane region" description="Helical" evidence="8">
    <location>
        <begin position="304"/>
        <end position="322"/>
    </location>
</feature>
<keyword evidence="6 8" id="KW-1133">Transmembrane helix</keyword>
<evidence type="ECO:0000256" key="2">
    <source>
        <dbReference type="ARBA" id="ARBA00022475"/>
    </source>
</evidence>
<accession>A0ABY5AME5</accession>
<evidence type="ECO:0000256" key="7">
    <source>
        <dbReference type="ARBA" id="ARBA00023136"/>
    </source>
</evidence>
<keyword evidence="7 8" id="KW-0472">Membrane</keyword>
<name>A0ABY5AME5_9CYAN</name>
<evidence type="ECO:0000256" key="4">
    <source>
        <dbReference type="ARBA" id="ARBA00022679"/>
    </source>
</evidence>
<feature type="domain" description="Glycosyltransferase RgtA/B/C/D-like" evidence="9">
    <location>
        <begin position="68"/>
        <end position="229"/>
    </location>
</feature>
<evidence type="ECO:0000256" key="3">
    <source>
        <dbReference type="ARBA" id="ARBA00022676"/>
    </source>
</evidence>
<proteinExistence type="predicted"/>
<reference evidence="10" key="1">
    <citation type="submission" date="2022-06" db="EMBL/GenBank/DDBJ databases">
        <title>Genome sequence of Phormidium yuhuli AB48 isolated from an industrial photobioreactor environment.</title>
        <authorList>
            <person name="Qiu Y."/>
            <person name="Noonan A.J.C."/>
            <person name="Dofher K."/>
            <person name="Koch M."/>
            <person name="Kieft B."/>
            <person name="Lin X."/>
            <person name="Ziels R.M."/>
            <person name="Hallam S.J."/>
        </authorList>
    </citation>
    <scope>NUCLEOTIDE SEQUENCE</scope>
    <source>
        <strain evidence="10">AB48</strain>
    </source>
</reference>
<keyword evidence="2" id="KW-1003">Cell membrane</keyword>
<feature type="transmembrane region" description="Helical" evidence="8">
    <location>
        <begin position="261"/>
        <end position="283"/>
    </location>
</feature>
<dbReference type="InterPro" id="IPR050297">
    <property type="entry name" value="LipidA_mod_glycosyltrf_83"/>
</dbReference>
<evidence type="ECO:0000256" key="5">
    <source>
        <dbReference type="ARBA" id="ARBA00022692"/>
    </source>
</evidence>
<dbReference type="InterPro" id="IPR038731">
    <property type="entry name" value="RgtA/B/C-like"/>
</dbReference>
<evidence type="ECO:0000313" key="10">
    <source>
        <dbReference type="EMBL" id="USR90387.1"/>
    </source>
</evidence>
<dbReference type="EMBL" id="CP098611">
    <property type="protein sequence ID" value="USR90387.1"/>
    <property type="molecule type" value="Genomic_DNA"/>
</dbReference>
<feature type="transmembrane region" description="Helical" evidence="8">
    <location>
        <begin position="166"/>
        <end position="198"/>
    </location>
</feature>
<feature type="transmembrane region" description="Helical" evidence="8">
    <location>
        <begin position="328"/>
        <end position="347"/>
    </location>
</feature>
<keyword evidence="4 10" id="KW-0808">Transferase</keyword>
<evidence type="ECO:0000256" key="6">
    <source>
        <dbReference type="ARBA" id="ARBA00022989"/>
    </source>
</evidence>
<dbReference type="RefSeq" id="WP_252662417.1">
    <property type="nucleotide sequence ID" value="NZ_CP098611.1"/>
</dbReference>
<evidence type="ECO:0000259" key="9">
    <source>
        <dbReference type="Pfam" id="PF13231"/>
    </source>
</evidence>
<dbReference type="PANTHER" id="PTHR33908:SF3">
    <property type="entry name" value="UNDECAPRENYL PHOSPHATE-ALPHA-4-AMINO-4-DEOXY-L-ARABINOSE ARABINOSYL TRANSFERASE"/>
    <property type="match status" value="1"/>
</dbReference>
<feature type="transmembrane region" description="Helical" evidence="8">
    <location>
        <begin position="359"/>
        <end position="384"/>
    </location>
</feature>
<organism evidence="10 11">
    <name type="scientific">Phormidium yuhuli AB48</name>
    <dbReference type="NCBI Taxonomy" id="2940671"/>
    <lineage>
        <taxon>Bacteria</taxon>
        <taxon>Bacillati</taxon>
        <taxon>Cyanobacteriota</taxon>
        <taxon>Cyanophyceae</taxon>
        <taxon>Oscillatoriophycideae</taxon>
        <taxon>Oscillatoriales</taxon>
        <taxon>Oscillatoriaceae</taxon>
        <taxon>Phormidium</taxon>
        <taxon>Phormidium yuhuli</taxon>
    </lineage>
</organism>
<feature type="transmembrane region" description="Helical" evidence="8">
    <location>
        <begin position="424"/>
        <end position="447"/>
    </location>
</feature>
<dbReference type="GO" id="GO:0016757">
    <property type="term" value="F:glycosyltransferase activity"/>
    <property type="evidence" value="ECO:0007669"/>
    <property type="project" value="UniProtKB-KW"/>
</dbReference>
<feature type="transmembrane region" description="Helical" evidence="8">
    <location>
        <begin position="121"/>
        <end position="154"/>
    </location>
</feature>
<feature type="transmembrane region" description="Helical" evidence="8">
    <location>
        <begin position="210"/>
        <end position="229"/>
    </location>
</feature>
<dbReference type="Proteomes" id="UP001056708">
    <property type="component" value="Chromosome"/>
</dbReference>
<protein>
    <submittedName>
        <fullName evidence="10">Glycosyltransferase family 39 protein</fullName>
        <ecNumber evidence="10">2.4.-.-</ecNumber>
    </submittedName>
</protein>
<feature type="transmembrane region" description="Helical" evidence="8">
    <location>
        <begin position="89"/>
        <end position="109"/>
    </location>
</feature>